<reference evidence="2" key="1">
    <citation type="journal article" date="2012" name="Science">
        <title>Fermentation, hydrogen, and sulfur metabolism in multiple uncultivated bacterial phyla.</title>
        <authorList>
            <person name="Wrighton K.C."/>
            <person name="Thomas B.C."/>
            <person name="Sharon I."/>
            <person name="Miller C.S."/>
            <person name="Castelle C.J."/>
            <person name="VerBerkmoes N.C."/>
            <person name="Wilkins M.J."/>
            <person name="Hettich R.L."/>
            <person name="Lipton M.S."/>
            <person name="Williams K.H."/>
            <person name="Long P.E."/>
            <person name="Banfield J.F."/>
        </authorList>
    </citation>
    <scope>NUCLEOTIDE SEQUENCE [LARGE SCALE GENOMIC DNA]</scope>
</reference>
<proteinExistence type="predicted"/>
<dbReference type="PANTHER" id="PTHR14969:SF58">
    <property type="entry name" value="UNDECAPRENYL-DIPHOSPHATASE BCRC"/>
    <property type="match status" value="1"/>
</dbReference>
<organism evidence="2">
    <name type="scientific">uncultured bacterium</name>
    <name type="common">gcode 4</name>
    <dbReference type="NCBI Taxonomy" id="1234023"/>
    <lineage>
        <taxon>Bacteria</taxon>
        <taxon>environmental samples</taxon>
    </lineage>
</organism>
<dbReference type="PANTHER" id="PTHR14969">
    <property type="entry name" value="SPHINGOSINE-1-PHOSPHATE PHOSPHOHYDROLASE"/>
    <property type="match status" value="1"/>
</dbReference>
<dbReference type="Pfam" id="PF01569">
    <property type="entry name" value="PAP2"/>
    <property type="match status" value="1"/>
</dbReference>
<name>K1YHQ8_9BACT</name>
<dbReference type="SMART" id="SM00014">
    <property type="entry name" value="acidPPc"/>
    <property type="match status" value="1"/>
</dbReference>
<accession>K1YHQ8</accession>
<dbReference type="EMBL" id="AMFJ01036152">
    <property type="protein sequence ID" value="EKD24904.1"/>
    <property type="molecule type" value="Genomic_DNA"/>
</dbReference>
<dbReference type="InterPro" id="IPR000326">
    <property type="entry name" value="PAP2/HPO"/>
</dbReference>
<evidence type="ECO:0000259" key="1">
    <source>
        <dbReference type="SMART" id="SM00014"/>
    </source>
</evidence>
<protein>
    <submittedName>
        <fullName evidence="2">Integral membrane protein</fullName>
    </submittedName>
</protein>
<dbReference type="AlphaFoldDB" id="K1YHQ8"/>
<comment type="caution">
    <text evidence="2">The sequence shown here is derived from an EMBL/GenBank/DDBJ whole genome shotgun (WGS) entry which is preliminary data.</text>
</comment>
<dbReference type="InterPro" id="IPR036938">
    <property type="entry name" value="PAP2/HPO_sf"/>
</dbReference>
<evidence type="ECO:0000313" key="2">
    <source>
        <dbReference type="EMBL" id="EKD24904.1"/>
    </source>
</evidence>
<gene>
    <name evidence="2" type="ORF">ACD_80C00145G0038</name>
</gene>
<feature type="domain" description="Phosphatidic acid phosphatase type 2/haloperoxidase" evidence="1">
    <location>
        <begin position="71"/>
        <end position="192"/>
    </location>
</feature>
<dbReference type="SUPFAM" id="SSF48317">
    <property type="entry name" value="Acid phosphatase/Vanadium-dependent haloperoxidase"/>
    <property type="match status" value="1"/>
</dbReference>
<dbReference type="Gene3D" id="1.20.144.10">
    <property type="entry name" value="Phosphatidic acid phosphatase type 2/haloperoxidase"/>
    <property type="match status" value="1"/>
</dbReference>
<sequence>MFKLVEPQWWIAISKMLFAWMQASVFWSYRIPVLADIFVFTYPIYFLVLYIYWMVQGRRSKVEGMKYKMASLYIFAGTCVSFIVNIGIQFLVDKARPNIVLWLADLKHETILNKFMPTSSFPSDHATVTMSIAMMSLFRGIKNKDKKFLRFGGILIIFSLVTGFARVASGVHRPTDIIAGSLVGSIVPLILMRKPIYRFGTGIAERIGKII</sequence>